<dbReference type="HOGENOM" id="CLU_025640_2_0_1"/>
<dbReference type="RefSeq" id="XP_008717489.1">
    <property type="nucleotide sequence ID" value="XM_008719267.1"/>
</dbReference>
<dbReference type="GeneID" id="19972264"/>
<feature type="region of interest" description="Disordered" evidence="1">
    <location>
        <begin position="442"/>
        <end position="470"/>
    </location>
</feature>
<dbReference type="AlphaFoldDB" id="W2RVU7"/>
<organism evidence="2 3">
    <name type="scientific">Cyphellophora europaea (strain CBS 101466)</name>
    <name type="common">Phialophora europaea</name>
    <dbReference type="NCBI Taxonomy" id="1220924"/>
    <lineage>
        <taxon>Eukaryota</taxon>
        <taxon>Fungi</taxon>
        <taxon>Dikarya</taxon>
        <taxon>Ascomycota</taxon>
        <taxon>Pezizomycotina</taxon>
        <taxon>Eurotiomycetes</taxon>
        <taxon>Chaetothyriomycetidae</taxon>
        <taxon>Chaetothyriales</taxon>
        <taxon>Cyphellophoraceae</taxon>
        <taxon>Cyphellophora</taxon>
    </lineage>
</organism>
<feature type="compositionally biased region" description="Basic and acidic residues" evidence="1">
    <location>
        <begin position="458"/>
        <end position="470"/>
    </location>
</feature>
<evidence type="ECO:0000313" key="2">
    <source>
        <dbReference type="EMBL" id="ETN40646.1"/>
    </source>
</evidence>
<dbReference type="PANTHER" id="PTHR42032">
    <property type="entry name" value="YALI0E30679P"/>
    <property type="match status" value="1"/>
</dbReference>
<proteinExistence type="predicted"/>
<feature type="region of interest" description="Disordered" evidence="1">
    <location>
        <begin position="147"/>
        <end position="186"/>
    </location>
</feature>
<name>W2RVU7_CYPE1</name>
<accession>W2RVU7</accession>
<dbReference type="VEuPathDB" id="FungiDB:HMPREF1541_04925"/>
<keyword evidence="3" id="KW-1185">Reference proteome</keyword>
<evidence type="ECO:0000313" key="3">
    <source>
        <dbReference type="Proteomes" id="UP000030752"/>
    </source>
</evidence>
<dbReference type="eggNOG" id="ENOG502RXR7">
    <property type="taxonomic scope" value="Eukaryota"/>
</dbReference>
<reference evidence="2 3" key="1">
    <citation type="submission" date="2013-03" db="EMBL/GenBank/DDBJ databases">
        <title>The Genome Sequence of Phialophora europaea CBS 101466.</title>
        <authorList>
            <consortium name="The Broad Institute Genomics Platform"/>
            <person name="Cuomo C."/>
            <person name="de Hoog S."/>
            <person name="Gorbushina A."/>
            <person name="Walker B."/>
            <person name="Young S.K."/>
            <person name="Zeng Q."/>
            <person name="Gargeya S."/>
            <person name="Fitzgerald M."/>
            <person name="Haas B."/>
            <person name="Abouelleil A."/>
            <person name="Allen A.W."/>
            <person name="Alvarado L."/>
            <person name="Arachchi H.M."/>
            <person name="Berlin A.M."/>
            <person name="Chapman S.B."/>
            <person name="Gainer-Dewar J."/>
            <person name="Goldberg J."/>
            <person name="Griggs A."/>
            <person name="Gujja S."/>
            <person name="Hansen M."/>
            <person name="Howarth C."/>
            <person name="Imamovic A."/>
            <person name="Ireland A."/>
            <person name="Larimer J."/>
            <person name="McCowan C."/>
            <person name="Murphy C."/>
            <person name="Pearson M."/>
            <person name="Poon T.W."/>
            <person name="Priest M."/>
            <person name="Roberts A."/>
            <person name="Saif S."/>
            <person name="Shea T."/>
            <person name="Sisk P."/>
            <person name="Sykes S."/>
            <person name="Wortman J."/>
            <person name="Nusbaum C."/>
            <person name="Birren B."/>
        </authorList>
    </citation>
    <scope>NUCLEOTIDE SEQUENCE [LARGE SCALE GENOMIC DNA]</scope>
    <source>
        <strain evidence="2 3">CBS 101466</strain>
    </source>
</reference>
<evidence type="ECO:0000256" key="1">
    <source>
        <dbReference type="SAM" id="MobiDB-lite"/>
    </source>
</evidence>
<dbReference type="Proteomes" id="UP000030752">
    <property type="component" value="Unassembled WGS sequence"/>
</dbReference>
<dbReference type="InParanoid" id="W2RVU7"/>
<dbReference type="EMBL" id="KB822720">
    <property type="protein sequence ID" value="ETN40646.1"/>
    <property type="molecule type" value="Genomic_DNA"/>
</dbReference>
<dbReference type="OrthoDB" id="5422510at2759"/>
<gene>
    <name evidence="2" type="ORF">HMPREF1541_04925</name>
</gene>
<protein>
    <submittedName>
        <fullName evidence="2">Uncharacterized protein</fullName>
    </submittedName>
</protein>
<feature type="region of interest" description="Disordered" evidence="1">
    <location>
        <begin position="1"/>
        <end position="34"/>
    </location>
</feature>
<dbReference type="PANTHER" id="PTHR42032:SF1">
    <property type="entry name" value="YALI0E30679P"/>
    <property type="match status" value="1"/>
</dbReference>
<dbReference type="STRING" id="1220924.W2RVU7"/>
<sequence>MTSPDKEAGVSFAAGSSRHLSPPPAGLRQRPLQRAATFAEPTLNRRRSSIFSESLSDAKRSIRSSTDDLFLPRATTTTDVHDNDESSHWHSLPLGLALFPAVGGLFFKDGSAIITDVTLLVIAAVFMNWALRMPWEWYRAAQTLLPTETTSSSPPTPIPEEDESVLSDGAPETSPSRAKVDKTADRHTEPLLANRTAAETELRLHELAALCSCFLCPALAAWLLHAIRSQLSRPSEGLVSNYNLTIFLLVAEIRPMSHLIKMIQRRTLFLQRRVNLETLQDSSHPVGPHMDNLLDRIVELEAHVADNIAAQEAPPTHSPEQTVARASAQAIADVRKIVQPELDALGRAMRRYEKKSTVSAVQIEARLQELEVRVGDVVVLAAAAQRSAEKQPMKYYLVVVNWLCAAIVIPLEAAKAVLLLPSRLYSQLISAISPYVPWVGRPRRSREGKAPRRVTKAPSHDRDKRAKPAA</sequence>